<dbReference type="AlphaFoldDB" id="A0A1M5AFM6"/>
<keyword evidence="3" id="KW-0813">Transport</keyword>
<dbReference type="OrthoDB" id="1674454at2"/>
<comment type="subcellular location">
    <subcellularLocation>
        <location evidence="1">Cell outer membrane</location>
    </subcellularLocation>
</comment>
<gene>
    <name evidence="9" type="ORF">SAMN05444274_104296</name>
</gene>
<keyword evidence="6" id="KW-0472">Membrane</keyword>
<dbReference type="SUPFAM" id="SSF56954">
    <property type="entry name" value="Outer membrane efflux proteins (OEP)"/>
    <property type="match status" value="1"/>
</dbReference>
<evidence type="ECO:0000313" key="10">
    <source>
        <dbReference type="Proteomes" id="UP000184164"/>
    </source>
</evidence>
<dbReference type="GO" id="GO:0015288">
    <property type="term" value="F:porin activity"/>
    <property type="evidence" value="ECO:0007669"/>
    <property type="project" value="TreeGrafter"/>
</dbReference>
<keyword evidence="4" id="KW-1134">Transmembrane beta strand</keyword>
<protein>
    <submittedName>
        <fullName evidence="9">Outer membrane protein TolC</fullName>
    </submittedName>
</protein>
<name>A0A1M5AFM6_9BACT</name>
<evidence type="ECO:0000256" key="8">
    <source>
        <dbReference type="SAM" id="Coils"/>
    </source>
</evidence>
<evidence type="ECO:0000256" key="6">
    <source>
        <dbReference type="ARBA" id="ARBA00023136"/>
    </source>
</evidence>
<feature type="coiled-coil region" evidence="8">
    <location>
        <begin position="250"/>
        <end position="277"/>
    </location>
</feature>
<dbReference type="GO" id="GO:0015562">
    <property type="term" value="F:efflux transmembrane transporter activity"/>
    <property type="evidence" value="ECO:0007669"/>
    <property type="project" value="InterPro"/>
</dbReference>
<evidence type="ECO:0000256" key="4">
    <source>
        <dbReference type="ARBA" id="ARBA00022452"/>
    </source>
</evidence>
<keyword evidence="7" id="KW-0998">Cell outer membrane</keyword>
<accession>A0A1M5AFM6</accession>
<dbReference type="Pfam" id="PF02321">
    <property type="entry name" value="OEP"/>
    <property type="match status" value="2"/>
</dbReference>
<sequence length="510" mass="56292">MKTKKQLLGTLALVLAAFVTVFGQQPSELMTFEEAMQIMAKQNPALQRAKQQIKQKEFEVKSKKGLYLPQVAVSAKAVAMSDMLHLDLSPVADAVTPLYNTLGTYGVFSGVPNPDPATNGVMPVLPDEMSTAIVRQKMLDAGEQVAAAEWDQVIQEKNFATVTADFMWPLLAGGKINGANQAAEVELGLSKEEMRATEGAMLTELASRYYGLALAIQVAEVRKQMASTMEKHYADAQKLYDNGMIARVELLHASVSLNEAKRELNQAQRNIEIVRSGLTATLLLDSSQFVLPASKLFINKSLPEVSWWVASAKAENPLLKQIEGKKELVNIKSKVDKGSYLPTIAMMGTYNLAEKNLSPYAPDWVVGAGLKWTLFNGMTRRNTIKAGETMKSQVAFAEQKAHADIEAYLTKLYNELQMQMEQKKELESTMELAQEYYSSTEKAFKEGLATSSSVVEAYTKISQVKALQLKVLYDYDVALARFVQTAGVPEQYIQLCAGENTIVETLPEEN</sequence>
<evidence type="ECO:0000256" key="5">
    <source>
        <dbReference type="ARBA" id="ARBA00022692"/>
    </source>
</evidence>
<evidence type="ECO:0000313" key="9">
    <source>
        <dbReference type="EMBL" id="SHF28682.1"/>
    </source>
</evidence>
<organism evidence="9 10">
    <name type="scientific">Mariniphaga anaerophila</name>
    <dbReference type="NCBI Taxonomy" id="1484053"/>
    <lineage>
        <taxon>Bacteria</taxon>
        <taxon>Pseudomonadati</taxon>
        <taxon>Bacteroidota</taxon>
        <taxon>Bacteroidia</taxon>
        <taxon>Marinilabiliales</taxon>
        <taxon>Prolixibacteraceae</taxon>
        <taxon>Mariniphaga</taxon>
    </lineage>
</organism>
<evidence type="ECO:0000256" key="2">
    <source>
        <dbReference type="ARBA" id="ARBA00007613"/>
    </source>
</evidence>
<dbReference type="Gene3D" id="1.20.1600.10">
    <property type="entry name" value="Outer membrane efflux proteins (OEP)"/>
    <property type="match status" value="1"/>
</dbReference>
<reference evidence="9 10" key="1">
    <citation type="submission" date="2016-11" db="EMBL/GenBank/DDBJ databases">
        <authorList>
            <person name="Jaros S."/>
            <person name="Januszkiewicz K."/>
            <person name="Wedrychowicz H."/>
        </authorList>
    </citation>
    <scope>NUCLEOTIDE SEQUENCE [LARGE SCALE GENOMIC DNA]</scope>
    <source>
        <strain evidence="9 10">DSM 26910</strain>
    </source>
</reference>
<feature type="coiled-coil region" evidence="8">
    <location>
        <begin position="409"/>
        <end position="436"/>
    </location>
</feature>
<dbReference type="GO" id="GO:0009279">
    <property type="term" value="C:cell outer membrane"/>
    <property type="evidence" value="ECO:0007669"/>
    <property type="project" value="UniProtKB-SubCell"/>
</dbReference>
<keyword evidence="8" id="KW-0175">Coiled coil</keyword>
<keyword evidence="10" id="KW-1185">Reference proteome</keyword>
<evidence type="ECO:0000256" key="1">
    <source>
        <dbReference type="ARBA" id="ARBA00004442"/>
    </source>
</evidence>
<comment type="similarity">
    <text evidence="2">Belongs to the outer membrane factor (OMF) (TC 1.B.17) family.</text>
</comment>
<dbReference type="STRING" id="1484053.SAMN05444274_104296"/>
<keyword evidence="5" id="KW-0812">Transmembrane</keyword>
<dbReference type="PANTHER" id="PTHR30026">
    <property type="entry name" value="OUTER MEMBRANE PROTEIN TOLC"/>
    <property type="match status" value="1"/>
</dbReference>
<proteinExistence type="inferred from homology"/>
<evidence type="ECO:0000256" key="7">
    <source>
        <dbReference type="ARBA" id="ARBA00023237"/>
    </source>
</evidence>
<dbReference type="EMBL" id="FQUM01000004">
    <property type="protein sequence ID" value="SHF28682.1"/>
    <property type="molecule type" value="Genomic_DNA"/>
</dbReference>
<dbReference type="InterPro" id="IPR051906">
    <property type="entry name" value="TolC-like"/>
</dbReference>
<evidence type="ECO:0000256" key="3">
    <source>
        <dbReference type="ARBA" id="ARBA00022448"/>
    </source>
</evidence>
<dbReference type="PANTHER" id="PTHR30026:SF5">
    <property type="entry name" value="ABC-TYPE EFFLUX SYSTEM SECRETIN COMPONENT"/>
    <property type="match status" value="1"/>
</dbReference>
<dbReference type="RefSeq" id="WP_073001364.1">
    <property type="nucleotide sequence ID" value="NZ_FQUM01000004.1"/>
</dbReference>
<dbReference type="Proteomes" id="UP000184164">
    <property type="component" value="Unassembled WGS sequence"/>
</dbReference>
<dbReference type="GO" id="GO:1990281">
    <property type="term" value="C:efflux pump complex"/>
    <property type="evidence" value="ECO:0007669"/>
    <property type="project" value="TreeGrafter"/>
</dbReference>
<dbReference type="InterPro" id="IPR003423">
    <property type="entry name" value="OMP_efflux"/>
</dbReference>